<reference evidence="2 3" key="1">
    <citation type="submission" date="2023-09" db="EMBL/GenBank/DDBJ databases">
        <authorList>
            <person name="Rey-Velasco X."/>
        </authorList>
    </citation>
    <scope>NUCLEOTIDE SEQUENCE [LARGE SCALE GENOMIC DNA]</scope>
    <source>
        <strain evidence="2 3">P117</strain>
    </source>
</reference>
<gene>
    <name evidence="2" type="ORF">RM552_10030</name>
</gene>
<accession>A0ABU2ZRD5</accession>
<proteinExistence type="predicted"/>
<keyword evidence="1" id="KW-0175">Coiled coil</keyword>
<feature type="coiled-coil region" evidence="1">
    <location>
        <begin position="122"/>
        <end position="149"/>
    </location>
</feature>
<dbReference type="Pfam" id="PF09523">
    <property type="entry name" value="DUF2390"/>
    <property type="match status" value="1"/>
</dbReference>
<sequence>MVQNKALGNFNIQDFWRFSLRHYLCKEQVITSDAIKIPLYEEKHGENQTTINKDILLNLQDNYTYNVNLILAAIFSALQGKVLNYQELDLVKKSLAPLDSATQILRQKRRNISENQRFDCDIKENEEYKQALQKEIESEKEQQVFLMQKLQQIYQNTPQDRALPLNLSRPLNRASMEVSLLDSLCSIYTHSAAVNSQTSHQNKQGYNELLSVLIERVISHEQKYLMYAYLHKATQKNTNNDL</sequence>
<dbReference type="EMBL" id="JAVRHX010000002">
    <property type="protein sequence ID" value="MDT0595182.1"/>
    <property type="molecule type" value="Genomic_DNA"/>
</dbReference>
<evidence type="ECO:0000313" key="2">
    <source>
        <dbReference type="EMBL" id="MDT0595182.1"/>
    </source>
</evidence>
<dbReference type="Proteomes" id="UP001253545">
    <property type="component" value="Unassembled WGS sequence"/>
</dbReference>
<organism evidence="2 3">
    <name type="scientific">Glaciecola petra</name>
    <dbReference type="NCBI Taxonomy" id="3075602"/>
    <lineage>
        <taxon>Bacteria</taxon>
        <taxon>Pseudomonadati</taxon>
        <taxon>Pseudomonadota</taxon>
        <taxon>Gammaproteobacteria</taxon>
        <taxon>Alteromonadales</taxon>
        <taxon>Alteromonadaceae</taxon>
        <taxon>Glaciecola</taxon>
    </lineage>
</organism>
<evidence type="ECO:0000256" key="1">
    <source>
        <dbReference type="SAM" id="Coils"/>
    </source>
</evidence>
<evidence type="ECO:0000313" key="3">
    <source>
        <dbReference type="Proteomes" id="UP001253545"/>
    </source>
</evidence>
<comment type="caution">
    <text evidence="2">The sequence shown here is derived from an EMBL/GenBank/DDBJ whole genome shotgun (WGS) entry which is preliminary data.</text>
</comment>
<protein>
    <submittedName>
        <fullName evidence="2">DUF2390 domain-containing protein</fullName>
    </submittedName>
</protein>
<keyword evidence="3" id="KW-1185">Reference proteome</keyword>
<name>A0ABU2ZRD5_9ALTE</name>
<dbReference type="RefSeq" id="WP_311368696.1">
    <property type="nucleotide sequence ID" value="NZ_JAVRHX010000002.1"/>
</dbReference>
<dbReference type="InterPro" id="IPR012659">
    <property type="entry name" value="CHP02444"/>
</dbReference>